<dbReference type="AlphaFoldDB" id="A0A1H0DWA9"/>
<name>A0A1H0DWA9_ALLAB</name>
<accession>A0A1H0DWA9</accession>
<dbReference type="Proteomes" id="UP000183376">
    <property type="component" value="Chromosome I"/>
</dbReference>
<protein>
    <submittedName>
        <fullName evidence="2">Uncharacterized protein</fullName>
    </submittedName>
</protein>
<dbReference type="InterPro" id="IPR010982">
    <property type="entry name" value="Lambda_DNA-bd_dom_sf"/>
</dbReference>
<evidence type="ECO:0000313" key="1">
    <source>
        <dbReference type="EMBL" id="SDN73103.1"/>
    </source>
</evidence>
<reference evidence="2 3" key="1">
    <citation type="submission" date="2016-10" db="EMBL/GenBank/DDBJ databases">
        <authorList>
            <person name="de Groot N.N."/>
        </authorList>
    </citation>
    <scope>NUCLEOTIDE SEQUENCE [LARGE SCALE GENOMIC DNA]</scope>
    <source>
        <strain evidence="2 3">DSM 44149</strain>
    </source>
</reference>
<keyword evidence="3" id="KW-1185">Reference proteome</keyword>
<evidence type="ECO:0000313" key="3">
    <source>
        <dbReference type="Proteomes" id="UP000183376"/>
    </source>
</evidence>
<dbReference type="GO" id="GO:0003677">
    <property type="term" value="F:DNA binding"/>
    <property type="evidence" value="ECO:0007669"/>
    <property type="project" value="InterPro"/>
</dbReference>
<dbReference type="EMBL" id="LT629701">
    <property type="protein sequence ID" value="SDN73103.1"/>
    <property type="molecule type" value="Genomic_DNA"/>
</dbReference>
<proteinExistence type="predicted"/>
<dbReference type="EMBL" id="LT629701">
    <property type="protein sequence ID" value="SDN74430.1"/>
    <property type="molecule type" value="Genomic_DNA"/>
</dbReference>
<gene>
    <name evidence="1" type="ORF">SAMN04489726_7970</name>
    <name evidence="2" type="ORF">SAMN04489726_8030</name>
</gene>
<evidence type="ECO:0000313" key="2">
    <source>
        <dbReference type="EMBL" id="SDN74430.1"/>
    </source>
</evidence>
<organism evidence="2 3">
    <name type="scientific">Allokutzneria albata</name>
    <name type="common">Kibdelosporangium albatum</name>
    <dbReference type="NCBI Taxonomy" id="211114"/>
    <lineage>
        <taxon>Bacteria</taxon>
        <taxon>Bacillati</taxon>
        <taxon>Actinomycetota</taxon>
        <taxon>Actinomycetes</taxon>
        <taxon>Pseudonocardiales</taxon>
        <taxon>Pseudonocardiaceae</taxon>
        <taxon>Allokutzneria</taxon>
    </lineage>
</organism>
<dbReference type="STRING" id="211114.SAMN04489726_7970"/>
<sequence length="158" mass="17291">MRPLPSFDGPSLKGVCVNLSELITARKDELELSYQRLADRARKQGLELTASAINQMARRPLAEYPKPETIRALAVALGVPEGRILAAADVSLGFRRVDVETHRPDVETWLALTGDRSPEQIDALMDVVRAHLRAIDAAQTPKARVTGLDDDGENDAPQ</sequence>
<dbReference type="Gene3D" id="1.10.260.40">
    <property type="entry name" value="lambda repressor-like DNA-binding domains"/>
    <property type="match status" value="1"/>
</dbReference>